<dbReference type="PROSITE" id="PS00916">
    <property type="entry name" value="PI3_4_KINASE_2"/>
    <property type="match status" value="1"/>
</dbReference>
<proteinExistence type="inferred from homology"/>
<dbReference type="InterPro" id="IPR036940">
    <property type="entry name" value="PI3/4_kinase_cat_sf"/>
</dbReference>
<keyword evidence="8" id="KW-0418">Kinase</keyword>
<evidence type="ECO:0000256" key="5">
    <source>
        <dbReference type="ARBA" id="ARBA00022679"/>
    </source>
</evidence>
<dbReference type="Pfam" id="PF23593">
    <property type="entry name" value="HEAT_ATR"/>
    <property type="match status" value="1"/>
</dbReference>
<dbReference type="Gene3D" id="3.30.1010.10">
    <property type="entry name" value="Phosphatidylinositol 3-kinase Catalytic Subunit, Chain A, domain 4"/>
    <property type="match status" value="1"/>
</dbReference>
<dbReference type="CDD" id="cd00892">
    <property type="entry name" value="PIKKc_ATR"/>
    <property type="match status" value="1"/>
</dbReference>
<feature type="domain" description="FAT" evidence="14">
    <location>
        <begin position="1790"/>
        <end position="2452"/>
    </location>
</feature>
<keyword evidence="6" id="KW-0547">Nucleotide-binding</keyword>
<reference evidence="16 17" key="1">
    <citation type="submission" date="2012-05" db="EMBL/GenBank/DDBJ databases">
        <title>Recombination and specialization in a pathogen metapopulation.</title>
        <authorList>
            <person name="Gardiner A."/>
            <person name="Kemen E."/>
            <person name="Schultz-Larsen T."/>
            <person name="MacLean D."/>
            <person name="Van Oosterhout C."/>
            <person name="Jones J.D.G."/>
        </authorList>
    </citation>
    <scope>NUCLEOTIDE SEQUENCE [LARGE SCALE GENOMIC DNA]</scope>
    <source>
        <strain evidence="16 17">Ac Nc2</strain>
    </source>
</reference>
<evidence type="ECO:0000256" key="9">
    <source>
        <dbReference type="ARBA" id="ARBA00022840"/>
    </source>
</evidence>
<dbReference type="SUPFAM" id="SSF56112">
    <property type="entry name" value="Protein kinase-like (PK-like)"/>
    <property type="match status" value="1"/>
</dbReference>
<keyword evidence="9" id="KW-0067">ATP-binding</keyword>
<dbReference type="InterPro" id="IPR018936">
    <property type="entry name" value="PI3/4_kinase_CS"/>
</dbReference>
<dbReference type="GO" id="GO:0004674">
    <property type="term" value="F:protein serine/threonine kinase activity"/>
    <property type="evidence" value="ECO:0007669"/>
    <property type="project" value="UniProtKB-KW"/>
</dbReference>
<dbReference type="GO" id="GO:0000077">
    <property type="term" value="P:DNA damage checkpoint signaling"/>
    <property type="evidence" value="ECO:0007669"/>
    <property type="project" value="TreeGrafter"/>
</dbReference>
<protein>
    <recommendedName>
        <fullName evidence="12">Serine/threonine-protein kinase ATR</fullName>
        <ecNumber evidence="3">2.7.11.1</ecNumber>
    </recommendedName>
</protein>
<comment type="caution">
    <text evidence="16">The sequence shown here is derived from an EMBL/GenBank/DDBJ whole genome shotgun (WGS) entry which is preliminary data.</text>
</comment>
<dbReference type="Pfam" id="PF00454">
    <property type="entry name" value="PI3_PI4_kinase"/>
    <property type="match status" value="1"/>
</dbReference>
<dbReference type="InterPro" id="IPR016024">
    <property type="entry name" value="ARM-type_fold"/>
</dbReference>
<dbReference type="GO" id="GO:0000723">
    <property type="term" value="P:telomere maintenance"/>
    <property type="evidence" value="ECO:0007669"/>
    <property type="project" value="TreeGrafter"/>
</dbReference>
<dbReference type="EMBL" id="CAIX01000137">
    <property type="protein sequence ID" value="CCI46697.1"/>
    <property type="molecule type" value="Genomic_DNA"/>
</dbReference>
<evidence type="ECO:0000256" key="8">
    <source>
        <dbReference type="ARBA" id="ARBA00022777"/>
    </source>
</evidence>
<dbReference type="OrthoDB" id="381190at2759"/>
<dbReference type="GO" id="GO:0006281">
    <property type="term" value="P:DNA repair"/>
    <property type="evidence" value="ECO:0007669"/>
    <property type="project" value="UniProtKB-KW"/>
</dbReference>
<dbReference type="InterPro" id="IPR011009">
    <property type="entry name" value="Kinase-like_dom_sf"/>
</dbReference>
<dbReference type="InterPro" id="IPR056802">
    <property type="entry name" value="ATR-like_M-HEAT"/>
</dbReference>
<sequence>MPLQTDIDSLVQLLEQHKNSHEERKPRLTSHAAYIAHQVETCSALLLEGCGTILRKLQSILPNMLKLISSIDPEVAPKILRHLCKLFMIALDENTCPHIHLAFITPSYKTARSDELEGDQESSVQLSGFGTLYLYLVSFYCNQTYRQVRGDLLAVLEEFGMILQQYDPAALAHILDDTLMNIQQCLLQEKEQVRRGKCVLYPTTAIHMFRTADGALSQNNKKHILCGCDISGNMEEKRSRARQLEQLLPSIKFAPDEKESESRELWEAYAITLIKNHPTVLSCGNINKRYVFETIKRVYRFEQKKLGNRRVYETTLNLLYAVFSEFVSSDQALIEFGCFYFGTIDWKHNVDYGITTHVAIITQLERNSCNHSVSHFIWKSFDKWLLKMIESDFFKEPQYQETAKTWIRVSIMFLQQYIDSNGPLSTIAKYRFTTMLDIIRPRLDSDEEFFHEIARILHRTFGEDSTFLAKFMRILHTSLAISAIESRKRKRQLVKEREKMYTLSPTEQNSSQIHLQLAKWFLTQPDQGSHNARNADDTFLEAFRLLGPLCWSRAATSFPETESVRALILDRFDRATIDLSSDITEKRFRLVLMNLTLLLFLVDDMQLQSRANMYSTILSLIQTRKKLDRGYSIGTTWKAMCELAQILQNLPKGEIPSMPATCTSYLLLPYLVWMRSKPLRSLISEKWEDSIPLRVSCGGWSLISELNVQFESILYSPLLIIFLAREGVASAEEVAEYLLERIRLLMRENGKLTPELQTVLCKTVCAVVCLTYSTKYDTKQSTTAGVMRRSGCILCHSNENSRLNFSNYQVFITLIKDEDQKKSTEAIMARTELLCTILRHLETSFMSTDDLIIIINDFLLGLSCEHKAAHRLIIASIGLLPQCLTLLDSVSMSIHREGFGPEVVSLFRELLKSMENENDQSRLHLVVRSIGAICRNCDKSNQAQMELLLLLMIQLVIFWSYHQWRPEVAAIFYNAIKRIENHHKLSWRRLCRNFPQQIYVPLIGKLLKYKTVCDFLHTFLNDSVDPRTFLLASAPHTLPKYVAEQDEERLHLFQLALNEFQGTKLGSGESEDSNQSDVSSISDIILAQIEHIFKELIMQHIEHGDIGVEGTAWEFLFRYLPPKTTIRDVIFHSPIRVMNLLVWELGGERFETARRAFTQTLSYMYQDGSGEESESIPKDDTDQVFYPISRHYFLAVMTVLSTKIKTKDCLNEFGSSTRLRAVTCVGRLLECLLLDKRGSKTALYGRTRGQFVDPFVPKIMATLKILWIDDDIKLKEHGIRAWSTFVQLLSDKALGSNILAILVSTLPYLGIQPEESAYSSDTTSSTKKDQPEHEQSIKGIVVELLEYIFVEKRSELRKSFPRVPLLPKIPELSNVHAVLEEEMGDCYSRPIEELISDLIDILRHWDSTVRELALKQVYQCFIHRQNDVQGLIQSDFDPFIHGTIAELMATILRLTKTEIKTENKLLCAMCLGAIGAIDAAHMPIHMSSSLTSASKQTGEYTTKELACVLIESLLVDELRAAPDSTDSLAFAIQELLRFLGELTTDPDVQSSNQSGEKGDLPGWMKDRFESRNVLQYIEPYWSTGYTLSLSSDNNGQAPAEYDQNSTLYERCGKTYEDWIAEWCKRLIHLSQPPEQKIFWASTAAVSSCPQVARFLLPYLIQNVLRTGNSQVYQEVKREILSVITNRDQYNETIFTSSAHAEIGGVISQSQYEDTYPNYALETHNDNHSRHHQCAQTLFSTLDELNDWVWAQEKKRNLTNGSNNTTNGLSELDDQEKENLEEFLKDIPSRLLSNAAYSIRAFARAVQYFEIHLRQQSNSLECQYANTLDPSPVPLSVIMSNISHVQLLYSSVNETDALVGLATIRRKNRAESGEDQSNMIVQSIKLTDLLYKIVDYEQLAQWEDALVCYEQALQQIHALPTQFGIHNVSESHHGDQWNGEVKTLREKLYVGTVRCLIQLGRLESALQQINGIVSTEPSFMESLHQHALECTWRLSRWELLSDLLQSDKTNFSTENNSVAQDPTQQLWSFPFFSRQKDVNGDTSHIKFVRVLHNLHTKDAKALSTNLRTARLEIMGPLAAALGESYQRAYPMLHRLHFLHEVEQGFAALSKVYDVSDESQRADVWKRHCNWESRYALIANSLRFRDPILALRRVLATKADLLTDLSSNWLQYAKVARKEGFIRTATNAVMHADLLCNPSASMEQAKLLIQQNRMYEALQTIEPVEIDTSKLEFDAEHSALNAKRLLLATNWMQQFGLRQGKQIIERYRAVIRLNPTCEKGYFHLAKYFEYLLATAYPSLHLNEERANDTSLSIAPDSGFHQLLINLMRNYISTLKHGTKYVYQALPRLLTLWFEYGELLHAGALRKNKTMRQMECAGLRENNWSSIVLSDIAQLIEEAMEILPVYVWLVGFPQVLSRICHPNPQVVEGVKQIIIKVLTHYPAQSMWPIVGLSRSLNAQRRNRSRETIAYAQRIFVAREDQDNATSFSEVMRLAEELISLAAHDPKNQRKMHIRLSRMRTKVLLPIQANLTVSFPHSTHWDPPSERHVYINTFADKADVLMTKEKPKRIEMLASDGKYYPFLCKREKTGDLRKDARMMEFNNMINKFLQKDTDARKRKLRLRTYAVVCLNEESGLMEWVQQTRAMRQLIGQIHKTELGFIQPFRLTHEIRDQFLAMQKKYAQDTKLMAAYFQQKILTLPVFKPRFHQWFHNNFSDPTAWFEARSTFTRSTAVWSMVGHIIGLGDRHGENILIDCTNGECVHVDFDCLFDKGLKLAKPEIVPFRLTPNMIDAFGITGYEGVFRCVSEIIMRLLRNNRDALKNVLESFIHDPLVEWGRRGKGVQGSMSSTTIPEISSERSKEETRIILKTIDDRLRGIYNLGDAIRPLVSPSQRRMLPENEGFPLSVPGQVNKLIQEATSTENLAQMYIGWMPFL</sequence>
<dbReference type="SMART" id="SM00146">
    <property type="entry name" value="PI3Kc"/>
    <property type="match status" value="1"/>
</dbReference>
<dbReference type="InterPro" id="IPR003152">
    <property type="entry name" value="FATC_dom"/>
</dbReference>
<evidence type="ECO:0000256" key="2">
    <source>
        <dbReference type="ARBA" id="ARBA00010769"/>
    </source>
</evidence>
<evidence type="ECO:0000256" key="4">
    <source>
        <dbReference type="ARBA" id="ARBA00022527"/>
    </source>
</evidence>
<evidence type="ECO:0000256" key="11">
    <source>
        <dbReference type="ARBA" id="ARBA00023242"/>
    </source>
</evidence>
<comment type="subcellular location">
    <subcellularLocation>
        <location evidence="1">Nucleus</location>
    </subcellularLocation>
</comment>
<dbReference type="InterPro" id="IPR000403">
    <property type="entry name" value="PI3/4_kinase_cat_dom"/>
</dbReference>
<dbReference type="Gene3D" id="1.10.1070.11">
    <property type="entry name" value="Phosphatidylinositol 3-/4-kinase, catalytic domain"/>
    <property type="match status" value="1"/>
</dbReference>
<evidence type="ECO:0000256" key="12">
    <source>
        <dbReference type="ARBA" id="ARBA00024420"/>
    </source>
</evidence>
<dbReference type="PANTHER" id="PTHR11139:SF69">
    <property type="entry name" value="SERINE_THREONINE-PROTEIN KINASE ATR"/>
    <property type="match status" value="1"/>
</dbReference>
<evidence type="ECO:0000256" key="7">
    <source>
        <dbReference type="ARBA" id="ARBA00022763"/>
    </source>
</evidence>
<evidence type="ECO:0000259" key="14">
    <source>
        <dbReference type="PROSITE" id="PS51189"/>
    </source>
</evidence>
<dbReference type="Pfam" id="PF02260">
    <property type="entry name" value="FATC"/>
    <property type="match status" value="1"/>
</dbReference>
<evidence type="ECO:0000313" key="16">
    <source>
        <dbReference type="EMBL" id="CCI46697.1"/>
    </source>
</evidence>
<accession>A0A024GJI9</accession>
<evidence type="ECO:0000256" key="10">
    <source>
        <dbReference type="ARBA" id="ARBA00023204"/>
    </source>
</evidence>
<name>A0A024GJI9_9STRA</name>
<keyword evidence="5" id="KW-0808">Transferase</keyword>
<dbReference type="SMART" id="SM01343">
    <property type="entry name" value="FATC"/>
    <property type="match status" value="1"/>
</dbReference>
<dbReference type="SUPFAM" id="SSF48371">
    <property type="entry name" value="ARM repeat"/>
    <property type="match status" value="1"/>
</dbReference>
<dbReference type="PROSITE" id="PS50290">
    <property type="entry name" value="PI3_4_KINASE_3"/>
    <property type="match status" value="1"/>
</dbReference>
<dbReference type="EC" id="2.7.11.1" evidence="3"/>
<evidence type="ECO:0000313" key="17">
    <source>
        <dbReference type="Proteomes" id="UP000053237"/>
    </source>
</evidence>
<dbReference type="InParanoid" id="A0A024GJI9"/>
<evidence type="ECO:0000259" key="13">
    <source>
        <dbReference type="PROSITE" id="PS50290"/>
    </source>
</evidence>
<dbReference type="InterPro" id="IPR057564">
    <property type="entry name" value="HEAT_ATR"/>
</dbReference>
<dbReference type="InterPro" id="IPR014009">
    <property type="entry name" value="PIK_FAT"/>
</dbReference>
<gene>
    <name evidence="16" type="ORF">BN9_076520</name>
</gene>
<dbReference type="STRING" id="65357.A0A024GJI9"/>
<dbReference type="Pfam" id="PF02259">
    <property type="entry name" value="FAT"/>
    <property type="match status" value="1"/>
</dbReference>
<evidence type="ECO:0000256" key="1">
    <source>
        <dbReference type="ARBA" id="ARBA00004123"/>
    </source>
</evidence>
<feature type="domain" description="PI3K/PI4K catalytic" evidence="13">
    <location>
        <begin position="2550"/>
        <end position="2872"/>
    </location>
</feature>
<comment type="similarity">
    <text evidence="2">Belongs to the PI3/PI4-kinase family. ATM subfamily.</text>
</comment>
<dbReference type="Pfam" id="PF25030">
    <property type="entry name" value="M-HEAT_ATR"/>
    <property type="match status" value="1"/>
</dbReference>
<dbReference type="InterPro" id="IPR003151">
    <property type="entry name" value="PIK-rel_kinase_FAT"/>
</dbReference>
<dbReference type="GO" id="GO:0005634">
    <property type="term" value="C:nucleus"/>
    <property type="evidence" value="ECO:0007669"/>
    <property type="project" value="UniProtKB-SubCell"/>
</dbReference>
<dbReference type="Proteomes" id="UP000053237">
    <property type="component" value="Unassembled WGS sequence"/>
</dbReference>
<keyword evidence="11" id="KW-0539">Nucleus</keyword>
<feature type="domain" description="FATC" evidence="15">
    <location>
        <begin position="2898"/>
        <end position="2930"/>
    </location>
</feature>
<evidence type="ECO:0000256" key="6">
    <source>
        <dbReference type="ARBA" id="ARBA00022741"/>
    </source>
</evidence>
<keyword evidence="17" id="KW-1185">Reference proteome</keyword>
<dbReference type="InterPro" id="IPR050517">
    <property type="entry name" value="DDR_Repair_Kinase"/>
</dbReference>
<dbReference type="PANTHER" id="PTHR11139">
    <property type="entry name" value="ATAXIA TELANGIECTASIA MUTATED ATM -RELATED"/>
    <property type="match status" value="1"/>
</dbReference>
<dbReference type="GO" id="GO:0005694">
    <property type="term" value="C:chromosome"/>
    <property type="evidence" value="ECO:0007669"/>
    <property type="project" value="TreeGrafter"/>
</dbReference>
<dbReference type="PROSITE" id="PS51189">
    <property type="entry name" value="FAT"/>
    <property type="match status" value="1"/>
</dbReference>
<evidence type="ECO:0000256" key="3">
    <source>
        <dbReference type="ARBA" id="ARBA00012513"/>
    </source>
</evidence>
<keyword evidence="10" id="KW-0234">DNA repair</keyword>
<dbReference type="GO" id="GO:0005524">
    <property type="term" value="F:ATP binding"/>
    <property type="evidence" value="ECO:0007669"/>
    <property type="project" value="UniProtKB-KW"/>
</dbReference>
<keyword evidence="4" id="KW-0723">Serine/threonine-protein kinase</keyword>
<dbReference type="PROSITE" id="PS51190">
    <property type="entry name" value="FATC"/>
    <property type="match status" value="1"/>
</dbReference>
<keyword evidence="7" id="KW-0227">DNA damage</keyword>
<organism evidence="16 17">
    <name type="scientific">Albugo candida</name>
    <dbReference type="NCBI Taxonomy" id="65357"/>
    <lineage>
        <taxon>Eukaryota</taxon>
        <taxon>Sar</taxon>
        <taxon>Stramenopiles</taxon>
        <taxon>Oomycota</taxon>
        <taxon>Peronosporomycetes</taxon>
        <taxon>Albuginales</taxon>
        <taxon>Albuginaceae</taxon>
        <taxon>Albugo</taxon>
    </lineage>
</organism>
<evidence type="ECO:0000259" key="15">
    <source>
        <dbReference type="PROSITE" id="PS51190"/>
    </source>
</evidence>